<organism evidence="2 3">
    <name type="scientific">Cyphellophora europaea (strain CBS 101466)</name>
    <name type="common">Phialophora europaea</name>
    <dbReference type="NCBI Taxonomy" id="1220924"/>
    <lineage>
        <taxon>Eukaryota</taxon>
        <taxon>Fungi</taxon>
        <taxon>Dikarya</taxon>
        <taxon>Ascomycota</taxon>
        <taxon>Pezizomycotina</taxon>
        <taxon>Eurotiomycetes</taxon>
        <taxon>Chaetothyriomycetidae</taxon>
        <taxon>Chaetothyriales</taxon>
        <taxon>Cyphellophoraceae</taxon>
        <taxon>Cyphellophora</taxon>
    </lineage>
</organism>
<accession>W2S7Z7</accession>
<keyword evidence="3" id="KW-1185">Reference proteome</keyword>
<dbReference type="RefSeq" id="XP_008713318.1">
    <property type="nucleotide sequence ID" value="XM_008715096.1"/>
</dbReference>
<name>W2S7Z7_CYPE1</name>
<dbReference type="Proteomes" id="UP000030752">
    <property type="component" value="Unassembled WGS sequence"/>
</dbReference>
<dbReference type="VEuPathDB" id="FungiDB:HMPREF1541_10425"/>
<proteinExistence type="predicted"/>
<dbReference type="HOGENOM" id="CLU_888572_0_0_1"/>
<dbReference type="AlphaFoldDB" id="W2S7Z7"/>
<dbReference type="InParanoid" id="W2S7Z7"/>
<dbReference type="GeneID" id="19977764"/>
<evidence type="ECO:0000313" key="3">
    <source>
        <dbReference type="Proteomes" id="UP000030752"/>
    </source>
</evidence>
<feature type="region of interest" description="Disordered" evidence="1">
    <location>
        <begin position="106"/>
        <end position="126"/>
    </location>
</feature>
<evidence type="ECO:0000256" key="1">
    <source>
        <dbReference type="SAM" id="MobiDB-lite"/>
    </source>
</evidence>
<feature type="region of interest" description="Disordered" evidence="1">
    <location>
        <begin position="283"/>
        <end position="313"/>
    </location>
</feature>
<dbReference type="EMBL" id="KB822714">
    <property type="protein sequence ID" value="ETN44755.1"/>
    <property type="molecule type" value="Genomic_DNA"/>
</dbReference>
<sequence>MLDILCGEDDIEVTCDTWNRGESPAPWPVDDRTGHVDLAGTASLRILQDRQDHSLRVRVSMDASLNDPDGLLVSSGEDYAFAPDDYVTPYYAESAVSQISSAPTPALYTDSQGQPRWSRSASLSVPEPQTQGLNFVRIRDWNPDAAYDEQPPRYLHYRIDWRLMINKSIVSRNTIEDIVLQPTSYGPRVLLPRLEEVLKRKILPPRSVQPSETDVEIKVTRKAEDNFAAQYGKTDVNWLEVESKLLKRSELFRTGKKLRVIICFRYVETTTESTPNIINANGKRVRGSATEQQRAELTDEANAEQALTGRPAA</sequence>
<gene>
    <name evidence="2" type="ORF">HMPREF1541_10425</name>
</gene>
<reference evidence="2 3" key="1">
    <citation type="submission" date="2013-03" db="EMBL/GenBank/DDBJ databases">
        <title>The Genome Sequence of Phialophora europaea CBS 101466.</title>
        <authorList>
            <consortium name="The Broad Institute Genomics Platform"/>
            <person name="Cuomo C."/>
            <person name="de Hoog S."/>
            <person name="Gorbushina A."/>
            <person name="Walker B."/>
            <person name="Young S.K."/>
            <person name="Zeng Q."/>
            <person name="Gargeya S."/>
            <person name="Fitzgerald M."/>
            <person name="Haas B."/>
            <person name="Abouelleil A."/>
            <person name="Allen A.W."/>
            <person name="Alvarado L."/>
            <person name="Arachchi H.M."/>
            <person name="Berlin A.M."/>
            <person name="Chapman S.B."/>
            <person name="Gainer-Dewar J."/>
            <person name="Goldberg J."/>
            <person name="Griggs A."/>
            <person name="Gujja S."/>
            <person name="Hansen M."/>
            <person name="Howarth C."/>
            <person name="Imamovic A."/>
            <person name="Ireland A."/>
            <person name="Larimer J."/>
            <person name="McCowan C."/>
            <person name="Murphy C."/>
            <person name="Pearson M."/>
            <person name="Poon T.W."/>
            <person name="Priest M."/>
            <person name="Roberts A."/>
            <person name="Saif S."/>
            <person name="Shea T."/>
            <person name="Sisk P."/>
            <person name="Sykes S."/>
            <person name="Wortman J."/>
            <person name="Nusbaum C."/>
            <person name="Birren B."/>
        </authorList>
    </citation>
    <scope>NUCLEOTIDE SEQUENCE [LARGE SCALE GENOMIC DNA]</scope>
    <source>
        <strain evidence="2 3">CBS 101466</strain>
    </source>
</reference>
<evidence type="ECO:0000313" key="2">
    <source>
        <dbReference type="EMBL" id="ETN44755.1"/>
    </source>
</evidence>
<dbReference type="STRING" id="1220924.W2S7Z7"/>
<protein>
    <submittedName>
        <fullName evidence="2">Uncharacterized protein</fullName>
    </submittedName>
</protein>
<dbReference type="OrthoDB" id="4364447at2759"/>